<dbReference type="EMBL" id="CH474000">
    <property type="protein sequence ID" value="EDL91742.1"/>
    <property type="molecule type" value="Genomic_DNA"/>
</dbReference>
<dbReference type="Proteomes" id="UP000234681">
    <property type="component" value="Chromosome 13"/>
</dbReference>
<protein>
    <submittedName>
        <fullName evidence="1">RCG63210</fullName>
    </submittedName>
</protein>
<evidence type="ECO:0000313" key="1">
    <source>
        <dbReference type="EMBL" id="EDL91742.1"/>
    </source>
</evidence>
<organism evidence="1 2">
    <name type="scientific">Rattus norvegicus</name>
    <name type="common">Rat</name>
    <dbReference type="NCBI Taxonomy" id="10116"/>
    <lineage>
        <taxon>Eukaryota</taxon>
        <taxon>Metazoa</taxon>
        <taxon>Chordata</taxon>
        <taxon>Craniata</taxon>
        <taxon>Vertebrata</taxon>
        <taxon>Euteleostomi</taxon>
        <taxon>Mammalia</taxon>
        <taxon>Eutheria</taxon>
        <taxon>Euarchontoglires</taxon>
        <taxon>Glires</taxon>
        <taxon>Rodentia</taxon>
        <taxon>Myomorpha</taxon>
        <taxon>Muroidea</taxon>
        <taxon>Muridae</taxon>
        <taxon>Murinae</taxon>
        <taxon>Rattus</taxon>
    </lineage>
</organism>
<dbReference type="AlphaFoldDB" id="A6JSU4"/>
<accession>A6JSU4</accession>
<gene>
    <name evidence="1" type="ORF">rCG_63210</name>
</gene>
<sequence length="70" mass="7790">MEGHRLLHESHPNPWESKPRVSWVLSSSPRTCCSERTSAFASSLCSCVSSRVSIERNSTVIHFPAVSFSI</sequence>
<proteinExistence type="predicted"/>
<evidence type="ECO:0000313" key="2">
    <source>
        <dbReference type="Proteomes" id="UP000234681"/>
    </source>
</evidence>
<reference evidence="2" key="1">
    <citation type="submission" date="2005-09" db="EMBL/GenBank/DDBJ databases">
        <authorList>
            <person name="Mural R.J."/>
            <person name="Li P.W."/>
            <person name="Adams M.D."/>
            <person name="Amanatides P.G."/>
            <person name="Baden-Tillson H."/>
            <person name="Barnstead M."/>
            <person name="Chin S.H."/>
            <person name="Dew I."/>
            <person name="Evans C.A."/>
            <person name="Ferriera S."/>
            <person name="Flanigan M."/>
            <person name="Fosler C."/>
            <person name="Glodek A."/>
            <person name="Gu Z."/>
            <person name="Holt R.A."/>
            <person name="Jennings D."/>
            <person name="Kraft C.L."/>
            <person name="Lu F."/>
            <person name="Nguyen T."/>
            <person name="Nusskern D.R."/>
            <person name="Pfannkoch C.M."/>
            <person name="Sitter C."/>
            <person name="Sutton G.G."/>
            <person name="Venter J.C."/>
            <person name="Wang Z."/>
            <person name="Woodage T."/>
            <person name="Zheng X.H."/>
            <person name="Zhong F."/>
        </authorList>
    </citation>
    <scope>NUCLEOTIDE SEQUENCE [LARGE SCALE GENOMIC DNA]</scope>
    <source>
        <strain>BN</strain>
        <strain evidence="2">Sprague-Dawley</strain>
    </source>
</reference>
<name>A6JSU4_RAT</name>